<accession>A0AA36A3Y1</accession>
<evidence type="ECO:0000313" key="3">
    <source>
        <dbReference type="Proteomes" id="UP001177003"/>
    </source>
</evidence>
<evidence type="ECO:0000256" key="1">
    <source>
        <dbReference type="SAM" id="MobiDB-lite"/>
    </source>
</evidence>
<dbReference type="Proteomes" id="UP001177003">
    <property type="component" value="Chromosome 9"/>
</dbReference>
<proteinExistence type="predicted"/>
<sequence>MPPRHSRSRKQVDTSDPSYTVQLYAIFHTPITSLSQPTPAFNVREFRYSSTGLESYDSASSVQTSIVHPVLKIALKIICNIIYAQIETTKAGKAELFLLWCMITGSYHPHFGDLIIRRFHRVIALCTSGAIRCGGLISVITHSLVPQSPPKYTFFTGDYFCLTLQNFRAMHMLRNAPSGFVWMRGRSTYFKVTRPDAIALPGPISETVWVLPSNIPPPPCLRRAQQAQRPQSDRPSSSTQHLDYTDATPISFSPLDPMQTDFHDQPPPTQPSHLHPDSPFTYQHYLDLRQDIASLQQTMTGLRLDYQQYSTQVTDYRDELLGLRDHFTDFRDDFFRCYAPPSE</sequence>
<organism evidence="2 3">
    <name type="scientific">Lactuca saligna</name>
    <name type="common">Willowleaf lettuce</name>
    <dbReference type="NCBI Taxonomy" id="75948"/>
    <lineage>
        <taxon>Eukaryota</taxon>
        <taxon>Viridiplantae</taxon>
        <taxon>Streptophyta</taxon>
        <taxon>Embryophyta</taxon>
        <taxon>Tracheophyta</taxon>
        <taxon>Spermatophyta</taxon>
        <taxon>Magnoliopsida</taxon>
        <taxon>eudicotyledons</taxon>
        <taxon>Gunneridae</taxon>
        <taxon>Pentapetalae</taxon>
        <taxon>asterids</taxon>
        <taxon>campanulids</taxon>
        <taxon>Asterales</taxon>
        <taxon>Asteraceae</taxon>
        <taxon>Cichorioideae</taxon>
        <taxon>Cichorieae</taxon>
        <taxon>Lactucinae</taxon>
        <taxon>Lactuca</taxon>
    </lineage>
</organism>
<feature type="compositionally biased region" description="Polar residues" evidence="1">
    <location>
        <begin position="225"/>
        <end position="242"/>
    </location>
</feature>
<protein>
    <submittedName>
        <fullName evidence="2">Uncharacterized protein</fullName>
    </submittedName>
</protein>
<dbReference type="EMBL" id="OX465085">
    <property type="protein sequence ID" value="CAI9304013.1"/>
    <property type="molecule type" value="Genomic_DNA"/>
</dbReference>
<reference evidence="2" key="1">
    <citation type="submission" date="2023-04" db="EMBL/GenBank/DDBJ databases">
        <authorList>
            <person name="Vijverberg K."/>
            <person name="Xiong W."/>
            <person name="Schranz E."/>
        </authorList>
    </citation>
    <scope>NUCLEOTIDE SEQUENCE</scope>
</reference>
<name>A0AA36A3Y1_LACSI</name>
<feature type="region of interest" description="Disordered" evidence="1">
    <location>
        <begin position="220"/>
        <end position="279"/>
    </location>
</feature>
<dbReference type="AlphaFoldDB" id="A0AA36A3Y1"/>
<evidence type="ECO:0000313" key="2">
    <source>
        <dbReference type="EMBL" id="CAI9304013.1"/>
    </source>
</evidence>
<gene>
    <name evidence="2" type="ORF">LSALG_LOCUS42421</name>
</gene>
<keyword evidence="3" id="KW-1185">Reference proteome</keyword>